<name>A0A7W9QB57_9ACTN</name>
<organism evidence="3 4">
    <name type="scientific">Streptomyces zagrosensis</name>
    <dbReference type="NCBI Taxonomy" id="1042984"/>
    <lineage>
        <taxon>Bacteria</taxon>
        <taxon>Bacillati</taxon>
        <taxon>Actinomycetota</taxon>
        <taxon>Actinomycetes</taxon>
        <taxon>Kitasatosporales</taxon>
        <taxon>Streptomycetaceae</taxon>
        <taxon>Streptomyces</taxon>
    </lineage>
</organism>
<dbReference type="RefSeq" id="WP_246494968.1">
    <property type="nucleotide sequence ID" value="NZ_JACHJL010000009.1"/>
</dbReference>
<comment type="caution">
    <text evidence="3">The sequence shown here is derived from an EMBL/GenBank/DDBJ whole genome shotgun (WGS) entry which is preliminary data.</text>
</comment>
<dbReference type="InterPro" id="IPR052189">
    <property type="entry name" value="L-asp_N-monooxygenase_NS-form"/>
</dbReference>
<evidence type="ECO:0000259" key="2">
    <source>
        <dbReference type="Pfam" id="PF13454"/>
    </source>
</evidence>
<dbReference type="InterPro" id="IPR038732">
    <property type="entry name" value="HpyO/CreE_NAD-binding"/>
</dbReference>
<evidence type="ECO:0000313" key="4">
    <source>
        <dbReference type="Proteomes" id="UP000588098"/>
    </source>
</evidence>
<feature type="compositionally biased region" description="Low complexity" evidence="1">
    <location>
        <begin position="137"/>
        <end position="150"/>
    </location>
</feature>
<evidence type="ECO:0000313" key="3">
    <source>
        <dbReference type="EMBL" id="MBB5936970.1"/>
    </source>
</evidence>
<dbReference type="InterPro" id="IPR036188">
    <property type="entry name" value="FAD/NAD-bd_sf"/>
</dbReference>
<dbReference type="PANTHER" id="PTHR40254">
    <property type="entry name" value="BLR0577 PROTEIN"/>
    <property type="match status" value="1"/>
</dbReference>
<dbReference type="AlphaFoldDB" id="A0A7W9QB57"/>
<dbReference type="Pfam" id="PF13454">
    <property type="entry name" value="NAD_binding_9"/>
    <property type="match status" value="2"/>
</dbReference>
<sequence length="708" mass="75573">MTSTRLDVCVIGAGPRGLSVLERLCVNARHFTAHDAITVHVVDPHVPGAGRVWRTDQSRHLLMNTVACQVTVFTDDSVEMEGPLAAGPSLFEWARAIAERGPRGQAVASDSAPKRPSGAARQPCAGPEVPATGRPYGAESSAPAAPGAESVGLPPQALTYDAATLAEAAALGPDTYPTRALYGSYLSWAFQRIVAGAPAKVTLRVHAARAVALDDDTVGTQTVALSNGARLTNLSAVVLAQGHVPVEPSPQENDLTDFAARHGLVYVPPSNPADVDLSAIEAGKTVLLRGLGLNFFDHMALLTEGRGGSFERVAGRLVYRPSGREPQLYAGSRRGMPYHARGENEKGVEGRHEPLLLTPELIAKLRAQSADGAGIDFRDVLWPLVAREVETVYYCALLTSRGRSGRVAEFQEHYLAHSADDGQPTELLAAFGISPADRWDWDALQRPYAQREFSDPSDFHDWLLDHLREDLDAAHAGNVSGALKAALDVLRDLRNELRLAVDHGGLSGDSYRSDLDRWYTPLNAYLSIGPPARRIEELLALIESGTVRIAGPGMRIEADRQAGVYVAESPAVPGSRVTARALIEARLPEIDLRRTADPLLRHLLNTGQCAPYRIPSTLGDAYETGGLSVTERPYHLLAADGVAHPRRFAFGVPTESVHWVTAAGIRPGVNSVTLGDSDAIARAVLGNAAGDAPTGRGALAFAAQMDGR</sequence>
<feature type="domain" description="FAD-dependent urate hydroxylase HpyO/Asp monooxygenase CreE-like FAD/NAD(P)-binding" evidence="2">
    <location>
        <begin position="10"/>
        <end position="115"/>
    </location>
</feature>
<gene>
    <name evidence="3" type="ORF">FHS42_004047</name>
</gene>
<dbReference type="SUPFAM" id="SSF51905">
    <property type="entry name" value="FAD/NAD(P)-binding domain"/>
    <property type="match status" value="1"/>
</dbReference>
<reference evidence="3 4" key="1">
    <citation type="submission" date="2020-08" db="EMBL/GenBank/DDBJ databases">
        <title>Genomic Encyclopedia of Type Strains, Phase III (KMG-III): the genomes of soil and plant-associated and newly described type strains.</title>
        <authorList>
            <person name="Whitman W."/>
        </authorList>
    </citation>
    <scope>NUCLEOTIDE SEQUENCE [LARGE SCALE GENOMIC DNA]</scope>
    <source>
        <strain evidence="3 4">CECT 8305</strain>
    </source>
</reference>
<dbReference type="PANTHER" id="PTHR40254:SF1">
    <property type="entry name" value="BLR0577 PROTEIN"/>
    <property type="match status" value="1"/>
</dbReference>
<feature type="region of interest" description="Disordered" evidence="1">
    <location>
        <begin position="102"/>
        <end position="150"/>
    </location>
</feature>
<accession>A0A7W9QB57</accession>
<keyword evidence="4" id="KW-1185">Reference proteome</keyword>
<protein>
    <recommendedName>
        <fullName evidence="2">FAD-dependent urate hydroxylase HpyO/Asp monooxygenase CreE-like FAD/NAD(P)-binding domain-containing protein</fullName>
    </recommendedName>
</protein>
<feature type="domain" description="FAD-dependent urate hydroxylase HpyO/Asp monooxygenase CreE-like FAD/NAD(P)-binding" evidence="2">
    <location>
        <begin position="167"/>
        <end position="243"/>
    </location>
</feature>
<evidence type="ECO:0000256" key="1">
    <source>
        <dbReference type="SAM" id="MobiDB-lite"/>
    </source>
</evidence>
<dbReference type="Proteomes" id="UP000588098">
    <property type="component" value="Unassembled WGS sequence"/>
</dbReference>
<dbReference type="EMBL" id="JACHJL010000009">
    <property type="protein sequence ID" value="MBB5936970.1"/>
    <property type="molecule type" value="Genomic_DNA"/>
</dbReference>
<proteinExistence type="predicted"/>